<gene>
    <name evidence="3" type="ORF">C8J28_12615</name>
</gene>
<dbReference type="Pfam" id="PF13579">
    <property type="entry name" value="Glyco_trans_4_4"/>
    <property type="match status" value="1"/>
</dbReference>
<dbReference type="GO" id="GO:0016758">
    <property type="term" value="F:hexosyltransferase activity"/>
    <property type="evidence" value="ECO:0007669"/>
    <property type="project" value="TreeGrafter"/>
</dbReference>
<dbReference type="Gene3D" id="3.40.50.2000">
    <property type="entry name" value="Glycogen Phosphorylase B"/>
    <property type="match status" value="2"/>
</dbReference>
<dbReference type="Pfam" id="PF00534">
    <property type="entry name" value="Glycos_transf_1"/>
    <property type="match status" value="1"/>
</dbReference>
<organism evidence="3 4">
    <name type="scientific">Cereibacter azotoformans</name>
    <dbReference type="NCBI Taxonomy" id="43057"/>
    <lineage>
        <taxon>Bacteria</taxon>
        <taxon>Pseudomonadati</taxon>
        <taxon>Pseudomonadota</taxon>
        <taxon>Alphaproteobacteria</taxon>
        <taxon>Rhodobacterales</taxon>
        <taxon>Paracoccaceae</taxon>
        <taxon>Cereibacter</taxon>
    </lineage>
</organism>
<accession>A0A2T5JSS0</accession>
<dbReference type="InterPro" id="IPR028098">
    <property type="entry name" value="Glyco_trans_4-like_N"/>
</dbReference>
<evidence type="ECO:0000313" key="3">
    <source>
        <dbReference type="EMBL" id="PTR11623.1"/>
    </source>
</evidence>
<dbReference type="InterPro" id="IPR050194">
    <property type="entry name" value="Glycosyltransferase_grp1"/>
</dbReference>
<dbReference type="PANTHER" id="PTHR45947:SF3">
    <property type="entry name" value="SULFOQUINOVOSYL TRANSFERASE SQD2"/>
    <property type="match status" value="1"/>
</dbReference>
<dbReference type="PANTHER" id="PTHR45947">
    <property type="entry name" value="SULFOQUINOVOSYL TRANSFERASE SQD2"/>
    <property type="match status" value="1"/>
</dbReference>
<keyword evidence="4" id="KW-1185">Reference proteome</keyword>
<proteinExistence type="predicted"/>
<reference evidence="3 4" key="1">
    <citation type="submission" date="2018-04" db="EMBL/GenBank/DDBJ databases">
        <title>Genomic Encyclopedia of Type Strains, Phase III (KMG-III): the genomes of soil and plant-associated and newly described type strains.</title>
        <authorList>
            <person name="Whitman W."/>
        </authorList>
    </citation>
    <scope>NUCLEOTIDE SEQUENCE [LARGE SCALE GENOMIC DNA]</scope>
    <source>
        <strain evidence="3 4">KA25</strain>
    </source>
</reference>
<protein>
    <submittedName>
        <fullName evidence="3">Glycosyltransferase involved in cell wall biosynthesis</fullName>
    </submittedName>
</protein>
<evidence type="ECO:0000259" key="2">
    <source>
        <dbReference type="Pfam" id="PF13579"/>
    </source>
</evidence>
<evidence type="ECO:0000259" key="1">
    <source>
        <dbReference type="Pfam" id="PF00534"/>
    </source>
</evidence>
<feature type="domain" description="Glycosyltransferase subfamily 4-like N-terminal" evidence="2">
    <location>
        <begin position="11"/>
        <end position="155"/>
    </location>
</feature>
<dbReference type="AlphaFoldDB" id="A0A2T5JSS0"/>
<evidence type="ECO:0000313" key="4">
    <source>
        <dbReference type="Proteomes" id="UP000244060"/>
    </source>
</evidence>
<dbReference type="SUPFAM" id="SSF53756">
    <property type="entry name" value="UDP-Glycosyltransferase/glycogen phosphorylase"/>
    <property type="match status" value="1"/>
</dbReference>
<name>A0A2T5JSS0_9RHOB</name>
<sequence length="351" mass="39105">MSLSAEQGLIGHEVRVFGLASKAWTDGDQDRWEGAQPSAFAVRGIPKSFGYAPELAAELTRFDPDVVHLHGLWMYPAFAVLRWHRMTGKPYIYSTHGMLSRVALGFSPIKKRIARLAFQDAALGQAAVLHATAEAEAEEIRSFGLRNPVSVVPLGIKPAVVPPVTPEQAKRVLTIGRIHPVKNLATLIEAWARLECKFPHWTLEIVGPDEGGHLAELQAMATRLEVRQLNFRPAVFGWERDKCMAGADLFVLPTKSENFALTVAESLMMETPVIATRGAPWPGLVRERCGWWIEQGVDPLVDALNAAMSLTDEQRSEMGRRGRAWMLRDYTWRSIADRMLAIYQAATRRSC</sequence>
<keyword evidence="3" id="KW-0808">Transferase</keyword>
<feature type="domain" description="Glycosyl transferase family 1" evidence="1">
    <location>
        <begin position="165"/>
        <end position="325"/>
    </location>
</feature>
<dbReference type="InterPro" id="IPR001296">
    <property type="entry name" value="Glyco_trans_1"/>
</dbReference>
<dbReference type="Proteomes" id="UP000244060">
    <property type="component" value="Unassembled WGS sequence"/>
</dbReference>
<comment type="caution">
    <text evidence="3">The sequence shown here is derived from an EMBL/GenBank/DDBJ whole genome shotgun (WGS) entry which is preliminary data.</text>
</comment>
<dbReference type="EMBL" id="QAOT01000026">
    <property type="protein sequence ID" value="PTR11623.1"/>
    <property type="molecule type" value="Genomic_DNA"/>
</dbReference>